<keyword evidence="7 11" id="KW-0665">Pyrimidine biosynthesis</keyword>
<feature type="binding site" evidence="11">
    <location>
        <position position="240"/>
    </location>
    <ligand>
        <name>[2Fe-2S] cluster</name>
        <dbReference type="ChEBI" id="CHEBI:190135"/>
    </ligand>
</feature>
<proteinExistence type="inferred from homology"/>
<dbReference type="InterPro" id="IPR017938">
    <property type="entry name" value="Riboflavin_synthase-like_b-brl"/>
</dbReference>
<evidence type="ECO:0000256" key="9">
    <source>
        <dbReference type="ARBA" id="ARBA00023004"/>
    </source>
</evidence>
<dbReference type="SUPFAM" id="SSF52343">
    <property type="entry name" value="Ferredoxin reductase-like, C-terminal NADP-linked domain"/>
    <property type="match status" value="1"/>
</dbReference>
<dbReference type="PROSITE" id="PS51384">
    <property type="entry name" value="FAD_FR"/>
    <property type="match status" value="1"/>
</dbReference>
<dbReference type="CDD" id="cd06218">
    <property type="entry name" value="DHOD_e_trans"/>
    <property type="match status" value="1"/>
</dbReference>
<name>A0ABV4E0J1_9CLOT</name>
<dbReference type="Gene3D" id="2.10.240.10">
    <property type="entry name" value="Dihydroorotate dehydrogenase, electron transfer subunit"/>
    <property type="match status" value="1"/>
</dbReference>
<evidence type="ECO:0000256" key="5">
    <source>
        <dbReference type="ARBA" id="ARBA00022723"/>
    </source>
</evidence>
<keyword evidence="14" id="KW-1185">Reference proteome</keyword>
<evidence type="ECO:0000256" key="6">
    <source>
        <dbReference type="ARBA" id="ARBA00022827"/>
    </source>
</evidence>
<comment type="function">
    <text evidence="11">Responsible for channeling the electrons from the oxidation of dihydroorotate from the FMN redox center in the PyrD type B subunit to the ultimate electron acceptor NAD(+).</text>
</comment>
<dbReference type="EMBL" id="JBGFFE010000026">
    <property type="protein sequence ID" value="MEY8764672.1"/>
    <property type="molecule type" value="Genomic_DNA"/>
</dbReference>
<evidence type="ECO:0000259" key="12">
    <source>
        <dbReference type="PROSITE" id="PS51384"/>
    </source>
</evidence>
<evidence type="ECO:0000313" key="14">
    <source>
        <dbReference type="Proteomes" id="UP001565220"/>
    </source>
</evidence>
<evidence type="ECO:0000256" key="3">
    <source>
        <dbReference type="ARBA" id="ARBA00022630"/>
    </source>
</evidence>
<dbReference type="Gene3D" id="2.40.30.10">
    <property type="entry name" value="Translation factors"/>
    <property type="match status" value="1"/>
</dbReference>
<comment type="subunit">
    <text evidence="11">Heterotetramer of 2 PyrK and 2 PyrD type B subunits.</text>
</comment>
<feature type="domain" description="FAD-binding FR-type" evidence="12">
    <location>
        <begin position="1"/>
        <end position="95"/>
    </location>
</feature>
<dbReference type="InterPro" id="IPR037117">
    <property type="entry name" value="Dihydroorotate_DH_ele_sf"/>
</dbReference>
<dbReference type="Pfam" id="PF10418">
    <property type="entry name" value="DHODB_Fe-S_bind"/>
    <property type="match status" value="1"/>
</dbReference>
<evidence type="ECO:0000256" key="1">
    <source>
        <dbReference type="ARBA" id="ARBA00006422"/>
    </source>
</evidence>
<dbReference type="Gene3D" id="3.40.50.80">
    <property type="entry name" value="Nucleotide-binding domain of ferredoxin-NADP reductase (FNR) module"/>
    <property type="match status" value="1"/>
</dbReference>
<keyword evidence="10 11" id="KW-0411">Iron-sulfur</keyword>
<keyword evidence="5 11" id="KW-0479">Metal-binding</keyword>
<dbReference type="InterPro" id="IPR017927">
    <property type="entry name" value="FAD-bd_FR_type"/>
</dbReference>
<keyword evidence="8 11" id="KW-0249">Electron transport</keyword>
<dbReference type="Proteomes" id="UP001565220">
    <property type="component" value="Unassembled WGS sequence"/>
</dbReference>
<gene>
    <name evidence="11" type="primary">pyrK</name>
    <name evidence="13" type="ORF">AB8S09_13690</name>
</gene>
<dbReference type="HAMAP" id="MF_01211">
    <property type="entry name" value="DHODB_Fe_S_bind"/>
    <property type="match status" value="1"/>
</dbReference>
<evidence type="ECO:0000256" key="8">
    <source>
        <dbReference type="ARBA" id="ARBA00022982"/>
    </source>
</evidence>
<evidence type="ECO:0000313" key="13">
    <source>
        <dbReference type="EMBL" id="MEY8764672.1"/>
    </source>
</evidence>
<feature type="binding site" evidence="11">
    <location>
        <begin position="48"/>
        <end position="51"/>
    </location>
    <ligand>
        <name>FAD</name>
        <dbReference type="ChEBI" id="CHEBI:57692"/>
    </ligand>
</feature>
<dbReference type="PANTHER" id="PTHR43513">
    <property type="entry name" value="DIHYDROOROTATE DEHYDROGENASE B (NAD(+)), ELECTRON TRANSFER SUBUNIT"/>
    <property type="match status" value="1"/>
</dbReference>
<feature type="binding site" evidence="11">
    <location>
        <begin position="70"/>
        <end position="71"/>
    </location>
    <ligand>
        <name>FAD</name>
        <dbReference type="ChEBI" id="CHEBI:57692"/>
    </ligand>
</feature>
<evidence type="ECO:0000256" key="11">
    <source>
        <dbReference type="HAMAP-Rule" id="MF_01211"/>
    </source>
</evidence>
<comment type="pathway">
    <text evidence="11">Pyrimidine metabolism; UMP biosynthesis via de novo pathway; orotate from (S)-dihydroorotate (NAD(+) route): step 1/1.</text>
</comment>
<feature type="binding site" evidence="11">
    <location>
        <position position="228"/>
    </location>
    <ligand>
        <name>[2Fe-2S] cluster</name>
        <dbReference type="ChEBI" id="CHEBI:190135"/>
    </ligand>
</feature>
<evidence type="ECO:0000256" key="2">
    <source>
        <dbReference type="ARBA" id="ARBA00022448"/>
    </source>
</evidence>
<reference evidence="13 14" key="1">
    <citation type="submission" date="2024-08" db="EMBL/GenBank/DDBJ databases">
        <title>Clostridium lapicellarii sp. nov., and Clostridium renhuaiense sp. nov., two species isolated from the mud in a fermentation cellar used for producing sauce-flavour Chinese liquors.</title>
        <authorList>
            <person name="Yang F."/>
            <person name="Wang H."/>
            <person name="Chen L.Q."/>
            <person name="Zhou N."/>
            <person name="Lu J.J."/>
            <person name="Pu X.X."/>
            <person name="Wan B."/>
            <person name="Wang L."/>
            <person name="Liu S.J."/>
        </authorList>
    </citation>
    <scope>NUCLEOTIDE SEQUENCE [LARGE SCALE GENOMIC DNA]</scope>
    <source>
        <strain evidence="13 14">MT-113</strain>
    </source>
</reference>
<keyword evidence="2 11" id="KW-0813">Transport</keyword>
<dbReference type="PIRSF" id="PIRSF006816">
    <property type="entry name" value="Cyc3_hyd_g"/>
    <property type="match status" value="1"/>
</dbReference>
<evidence type="ECO:0000256" key="10">
    <source>
        <dbReference type="ARBA" id="ARBA00023014"/>
    </source>
</evidence>
<comment type="caution">
    <text evidence="13">The sequence shown here is derived from an EMBL/GenBank/DDBJ whole genome shotgun (WGS) entry which is preliminary data.</text>
</comment>
<dbReference type="InterPro" id="IPR012165">
    <property type="entry name" value="Cyt_c3_hydrogenase_gsu"/>
</dbReference>
<protein>
    <recommendedName>
        <fullName evidence="11">Dihydroorotate dehydrogenase B (NAD(+)), electron transfer subunit</fullName>
    </recommendedName>
    <alternativeName>
        <fullName evidence="11">Dihydroorotate oxidase B, electron transfer subunit</fullName>
    </alternativeName>
</protein>
<feature type="binding site" evidence="11">
    <location>
        <begin position="63"/>
        <end position="65"/>
    </location>
    <ligand>
        <name>FAD</name>
        <dbReference type="ChEBI" id="CHEBI:57692"/>
    </ligand>
</feature>
<keyword evidence="9 11" id="KW-0408">Iron</keyword>
<comment type="similarity">
    <text evidence="1 11">Belongs to the PyrK family.</text>
</comment>
<keyword evidence="6 11" id="KW-0274">FAD</keyword>
<dbReference type="RefSeq" id="WP_294184638.1">
    <property type="nucleotide sequence ID" value="NZ_JBGFFE010000026.1"/>
</dbReference>
<keyword evidence="4 11" id="KW-0001">2Fe-2S</keyword>
<dbReference type="SUPFAM" id="SSF63380">
    <property type="entry name" value="Riboflavin synthase domain-like"/>
    <property type="match status" value="1"/>
</dbReference>
<keyword evidence="3 11" id="KW-0285">Flavoprotein</keyword>
<accession>A0ABV4E0J1</accession>
<comment type="cofactor">
    <cofactor evidence="11">
        <name>[2Fe-2S] cluster</name>
        <dbReference type="ChEBI" id="CHEBI:190135"/>
    </cofactor>
    <text evidence="11">Binds 1 [2Fe-2S] cluster per subunit.</text>
</comment>
<organism evidence="13 14">
    <name type="scientific">Clostridium lapidicellarium</name>
    <dbReference type="NCBI Taxonomy" id="3240931"/>
    <lineage>
        <taxon>Bacteria</taxon>
        <taxon>Bacillati</taxon>
        <taxon>Bacillota</taxon>
        <taxon>Clostridia</taxon>
        <taxon>Eubacteriales</taxon>
        <taxon>Clostridiaceae</taxon>
        <taxon>Clostridium</taxon>
    </lineage>
</organism>
<evidence type="ECO:0000256" key="4">
    <source>
        <dbReference type="ARBA" id="ARBA00022714"/>
    </source>
</evidence>
<dbReference type="PANTHER" id="PTHR43513:SF3">
    <property type="entry name" value="DIHYDROOROTATE DEHYDROGENASE B (NAD(+)), ELECTRON TRANSFER SUBUNIT-RELATED"/>
    <property type="match status" value="1"/>
</dbReference>
<dbReference type="InterPro" id="IPR019480">
    <property type="entry name" value="Dihydroorotate_DH_Fe-S-bd"/>
</dbReference>
<comment type="cofactor">
    <cofactor evidence="11">
        <name>FAD</name>
        <dbReference type="ChEBI" id="CHEBI:57692"/>
    </cofactor>
    <text evidence="11">Binds 1 FAD per subunit.</text>
</comment>
<dbReference type="NCBIfam" id="NF000798">
    <property type="entry name" value="PRK00054.1-3"/>
    <property type="match status" value="1"/>
</dbReference>
<dbReference type="InterPro" id="IPR039261">
    <property type="entry name" value="FNR_nucleotide-bd"/>
</dbReference>
<feature type="binding site" evidence="11">
    <location>
        <position position="225"/>
    </location>
    <ligand>
        <name>[2Fe-2S] cluster</name>
        <dbReference type="ChEBI" id="CHEBI:190135"/>
    </ligand>
</feature>
<dbReference type="InterPro" id="IPR023455">
    <property type="entry name" value="Dihydroorotate_DHASE_ETsu"/>
</dbReference>
<feature type="binding site" evidence="11">
    <location>
        <position position="220"/>
    </location>
    <ligand>
        <name>[2Fe-2S] cluster</name>
        <dbReference type="ChEBI" id="CHEBI:190135"/>
    </ligand>
</feature>
<evidence type="ECO:0000256" key="7">
    <source>
        <dbReference type="ARBA" id="ARBA00022975"/>
    </source>
</evidence>
<dbReference type="InterPro" id="IPR050353">
    <property type="entry name" value="PyrK_electron_transfer"/>
</dbReference>
<sequence length="253" mass="28338">MEYVCKYVYENEKISDGIYKLEISGSFSGSPGQFYMLRCWEREPVLSRPLSICNLEKDRITFLYQVVGRGTRRLCRLRKGDEISLLGPLGNGFCLDDLKGKIAVITGGIGIAPMFYLILNLRNYDLNNSKSSENLKIDLYAGFKNEVYSIEKLEPSVDNIFVTTESGKYGRKGLVTENFKAEFYDRVLCCGPESMMKKVAEECVKKGTVAYLSMERRMACGIGACLGCTCNTISGNKRVCRDGPVFSGGELVW</sequence>